<keyword evidence="2" id="KW-0479">Metal-binding</keyword>
<feature type="active site" description="Proton acceptor" evidence="1">
    <location>
        <position position="147"/>
    </location>
</feature>
<evidence type="ECO:0000256" key="2">
    <source>
        <dbReference type="PIRSR" id="PIRSR033579-3"/>
    </source>
</evidence>
<keyword evidence="2" id="KW-0170">Cobalt</keyword>
<feature type="binding site" evidence="2">
    <location>
        <position position="178"/>
    </location>
    <ligand>
        <name>Co(2+)</name>
        <dbReference type="ChEBI" id="CHEBI:48828"/>
    </ligand>
</feature>
<evidence type="ECO:0000313" key="3">
    <source>
        <dbReference type="EMBL" id="MSS40517.1"/>
    </source>
</evidence>
<dbReference type="EMBL" id="VUMB01000016">
    <property type="protein sequence ID" value="MSS40517.1"/>
    <property type="molecule type" value="Genomic_DNA"/>
</dbReference>
<reference evidence="3 4" key="1">
    <citation type="submission" date="2019-08" db="EMBL/GenBank/DDBJ databases">
        <title>In-depth cultivation of the pig gut microbiome towards novel bacterial diversity and tailored functional studies.</title>
        <authorList>
            <person name="Wylensek D."/>
            <person name="Hitch T.C.A."/>
            <person name="Clavel T."/>
        </authorList>
    </citation>
    <scope>NUCLEOTIDE SEQUENCE [LARGE SCALE GENOMIC DNA]</scope>
    <source>
        <strain evidence="3 4">BL-389-WT-3D</strain>
    </source>
</reference>
<name>A0A844F9C4_CLOSV</name>
<dbReference type="PIRSF" id="PIRSF033579">
    <property type="entry name" value="Anaer_Co_chel"/>
    <property type="match status" value="1"/>
</dbReference>
<organism evidence="3 4">
    <name type="scientific">Clostridium scindens (strain JCM 10418 / VPI 12708)</name>
    <dbReference type="NCBI Taxonomy" id="29347"/>
    <lineage>
        <taxon>Bacteria</taxon>
        <taxon>Bacillati</taxon>
        <taxon>Bacillota</taxon>
        <taxon>Clostridia</taxon>
        <taxon>Lachnospirales</taxon>
        <taxon>Lachnospiraceae</taxon>
    </lineage>
</organism>
<dbReference type="GO" id="GO:0019251">
    <property type="term" value="P:anaerobic cobalamin biosynthetic process"/>
    <property type="evidence" value="ECO:0007669"/>
    <property type="project" value="InterPro"/>
</dbReference>
<dbReference type="Gene3D" id="3.40.50.1400">
    <property type="match status" value="2"/>
</dbReference>
<dbReference type="CDD" id="cd03413">
    <property type="entry name" value="CbiK_C"/>
    <property type="match status" value="1"/>
</dbReference>
<accession>A0A844F9C4</accession>
<dbReference type="AlphaFoldDB" id="A0A844F9C4"/>
<dbReference type="GO" id="GO:0046872">
    <property type="term" value="F:metal ion binding"/>
    <property type="evidence" value="ECO:0007669"/>
    <property type="project" value="UniProtKB-KW"/>
</dbReference>
<dbReference type="Pfam" id="PF06180">
    <property type="entry name" value="CbiK"/>
    <property type="match status" value="1"/>
</dbReference>
<feature type="binding site" evidence="2">
    <location>
        <position position="147"/>
    </location>
    <ligand>
        <name>Co(2+)</name>
        <dbReference type="ChEBI" id="CHEBI:48828"/>
    </ligand>
</feature>
<comment type="caution">
    <text evidence="3">The sequence shown here is derived from an EMBL/GenBank/DDBJ whole genome shotgun (WGS) entry which is preliminary data.</text>
</comment>
<sequence>MDKKKGILVVSFGTSHPVTRAATIEAIEDSISKAFADIKVYRAWTSKMIISKIQKNTMEKIPTVNEALSQMAADGITDVFIQPTHVINGIENDIMKADALKFRDSFDSISFGVPLLSSTQDMEELVHIIIEAFPSLGNDEVLILMGHGSEHYANMAYAALDYMFKQKGYSQIYVGTVEAYPSLEHILCGLPGKGIRRIHLAPLMIVAGDHATNDMAGDSKDSWASICKDAGYDVACHLTGLGEYVAIRRLFIQHLSSALNI</sequence>
<feature type="binding site" evidence="2">
    <location>
        <position position="210"/>
    </location>
    <ligand>
        <name>Co(2+)</name>
        <dbReference type="ChEBI" id="CHEBI:48828"/>
    </ligand>
</feature>
<gene>
    <name evidence="3" type="ORF">FYJ37_09150</name>
</gene>
<evidence type="ECO:0000256" key="1">
    <source>
        <dbReference type="PIRSR" id="PIRSR033579-1"/>
    </source>
</evidence>
<dbReference type="Proteomes" id="UP000462363">
    <property type="component" value="Unassembled WGS sequence"/>
</dbReference>
<evidence type="ECO:0000313" key="4">
    <source>
        <dbReference type="Proteomes" id="UP000462363"/>
    </source>
</evidence>
<dbReference type="RefSeq" id="WP_009249140.1">
    <property type="nucleotide sequence ID" value="NZ_AP024846.1"/>
</dbReference>
<dbReference type="GO" id="GO:0016852">
    <property type="term" value="F:sirohydrochlorin cobaltochelatase activity"/>
    <property type="evidence" value="ECO:0007669"/>
    <property type="project" value="InterPro"/>
</dbReference>
<protein>
    <submittedName>
        <fullName evidence="3">Sirohydrochlorin cobaltochelatase</fullName>
    </submittedName>
</protein>
<proteinExistence type="predicted"/>
<dbReference type="InterPro" id="IPR010388">
    <property type="entry name" value="Anaerobic_Co-chelatase"/>
</dbReference>
<dbReference type="SUPFAM" id="SSF53800">
    <property type="entry name" value="Chelatase"/>
    <property type="match status" value="1"/>
</dbReference>